<dbReference type="PRINTS" id="PR00132">
    <property type="entry name" value="GLHYDRLASE2"/>
</dbReference>
<dbReference type="InterPro" id="IPR014718">
    <property type="entry name" value="GH-type_carb-bd"/>
</dbReference>
<keyword evidence="10" id="KW-1185">Reference proteome</keyword>
<keyword evidence="5" id="KW-0326">Glycosidase</keyword>
<dbReference type="AlphaFoldDB" id="A0A9W7AP46"/>
<evidence type="ECO:0000256" key="2">
    <source>
        <dbReference type="ARBA" id="ARBA00007401"/>
    </source>
</evidence>
<dbReference type="Pfam" id="PF02929">
    <property type="entry name" value="Bgal_small_N"/>
    <property type="match status" value="1"/>
</dbReference>
<feature type="transmembrane region" description="Helical" evidence="7">
    <location>
        <begin position="68"/>
        <end position="87"/>
    </location>
</feature>
<dbReference type="Gene3D" id="2.70.98.10">
    <property type="match status" value="1"/>
</dbReference>
<comment type="catalytic activity">
    <reaction evidence="1">
        <text>Hydrolysis of terminal non-reducing beta-D-galactose residues in beta-D-galactosides.</text>
        <dbReference type="EC" id="3.2.1.23"/>
    </reaction>
</comment>
<keyword evidence="4" id="KW-0378">Hydrolase</keyword>
<evidence type="ECO:0000256" key="1">
    <source>
        <dbReference type="ARBA" id="ARBA00001412"/>
    </source>
</evidence>
<dbReference type="Gene3D" id="2.60.40.10">
    <property type="entry name" value="Immunoglobulins"/>
    <property type="match status" value="2"/>
</dbReference>
<dbReference type="GO" id="GO:0004565">
    <property type="term" value="F:beta-galactosidase activity"/>
    <property type="evidence" value="ECO:0007669"/>
    <property type="project" value="UniProtKB-EC"/>
</dbReference>
<dbReference type="InterPro" id="IPR006103">
    <property type="entry name" value="Glyco_hydro_2_cat"/>
</dbReference>
<dbReference type="PANTHER" id="PTHR46323:SF2">
    <property type="entry name" value="BETA-GALACTOSIDASE"/>
    <property type="match status" value="1"/>
</dbReference>
<dbReference type="InterPro" id="IPR036156">
    <property type="entry name" value="Beta-gal/glucu_dom_sf"/>
</dbReference>
<evidence type="ECO:0000259" key="8">
    <source>
        <dbReference type="SMART" id="SM01038"/>
    </source>
</evidence>
<dbReference type="InterPro" id="IPR006102">
    <property type="entry name" value="Ig-like_GH2"/>
</dbReference>
<dbReference type="Proteomes" id="UP001165122">
    <property type="component" value="Unassembled WGS sequence"/>
</dbReference>
<dbReference type="InterPro" id="IPR006101">
    <property type="entry name" value="Glyco_hydro_2"/>
</dbReference>
<dbReference type="Pfam" id="PF16353">
    <property type="entry name" value="LacZ_4"/>
    <property type="match status" value="1"/>
</dbReference>
<dbReference type="InterPro" id="IPR011013">
    <property type="entry name" value="Gal_mutarotase_sf_dom"/>
</dbReference>
<evidence type="ECO:0000256" key="5">
    <source>
        <dbReference type="ARBA" id="ARBA00023295"/>
    </source>
</evidence>
<dbReference type="SUPFAM" id="SSF49785">
    <property type="entry name" value="Galactose-binding domain-like"/>
    <property type="match status" value="1"/>
</dbReference>
<evidence type="ECO:0000313" key="9">
    <source>
        <dbReference type="EMBL" id="GMH72922.1"/>
    </source>
</evidence>
<keyword evidence="7" id="KW-1133">Transmembrane helix</keyword>
<dbReference type="SUPFAM" id="SSF51445">
    <property type="entry name" value="(Trans)glycosidases"/>
    <property type="match status" value="1"/>
</dbReference>
<dbReference type="SUPFAM" id="SSF49303">
    <property type="entry name" value="beta-Galactosidase/glucuronidase domain"/>
    <property type="match status" value="2"/>
</dbReference>
<organism evidence="9 10">
    <name type="scientific">Triparma laevis f. longispina</name>
    <dbReference type="NCBI Taxonomy" id="1714387"/>
    <lineage>
        <taxon>Eukaryota</taxon>
        <taxon>Sar</taxon>
        <taxon>Stramenopiles</taxon>
        <taxon>Ochrophyta</taxon>
        <taxon>Bolidophyceae</taxon>
        <taxon>Parmales</taxon>
        <taxon>Triparmaceae</taxon>
        <taxon>Triparma</taxon>
    </lineage>
</organism>
<dbReference type="InterPro" id="IPR032312">
    <property type="entry name" value="LacZ_4"/>
</dbReference>
<dbReference type="InterPro" id="IPR017853">
    <property type="entry name" value="GH"/>
</dbReference>
<evidence type="ECO:0000313" key="10">
    <source>
        <dbReference type="Proteomes" id="UP001165122"/>
    </source>
</evidence>
<feature type="domain" description="Beta galactosidase small chain/" evidence="8">
    <location>
        <begin position="901"/>
        <end position="1234"/>
    </location>
</feature>
<dbReference type="SMART" id="SM01038">
    <property type="entry name" value="Bgal_small_N"/>
    <property type="match status" value="1"/>
</dbReference>
<dbReference type="InterPro" id="IPR013783">
    <property type="entry name" value="Ig-like_fold"/>
</dbReference>
<dbReference type="PANTHER" id="PTHR46323">
    <property type="entry name" value="BETA-GALACTOSIDASE"/>
    <property type="match status" value="1"/>
</dbReference>
<dbReference type="GO" id="GO:0005990">
    <property type="term" value="P:lactose catabolic process"/>
    <property type="evidence" value="ECO:0007669"/>
    <property type="project" value="TreeGrafter"/>
</dbReference>
<dbReference type="SUPFAM" id="SSF74650">
    <property type="entry name" value="Galactose mutarotase-like"/>
    <property type="match status" value="1"/>
</dbReference>
<protein>
    <recommendedName>
        <fullName evidence="3">beta-galactosidase</fullName>
        <ecNumber evidence="3">3.2.1.23</ecNumber>
    </recommendedName>
    <alternativeName>
        <fullName evidence="6">Lactase</fullName>
    </alternativeName>
</protein>
<dbReference type="InterPro" id="IPR006104">
    <property type="entry name" value="Glyco_hydro_2_N"/>
</dbReference>
<comment type="similarity">
    <text evidence="2">Belongs to the glycosyl hydrolase 2 family.</text>
</comment>
<dbReference type="InterPro" id="IPR050347">
    <property type="entry name" value="Bact_Beta-galactosidase"/>
</dbReference>
<evidence type="ECO:0000256" key="3">
    <source>
        <dbReference type="ARBA" id="ARBA00012756"/>
    </source>
</evidence>
<evidence type="ECO:0000256" key="4">
    <source>
        <dbReference type="ARBA" id="ARBA00022801"/>
    </source>
</evidence>
<dbReference type="InterPro" id="IPR004199">
    <property type="entry name" value="B-gal_small/dom_5"/>
</dbReference>
<proteinExistence type="inferred from homology"/>
<dbReference type="GO" id="GO:0030246">
    <property type="term" value="F:carbohydrate binding"/>
    <property type="evidence" value="ECO:0007669"/>
    <property type="project" value="InterPro"/>
</dbReference>
<dbReference type="Gene3D" id="3.20.20.80">
    <property type="entry name" value="Glycosidases"/>
    <property type="match status" value="1"/>
</dbReference>
<gene>
    <name evidence="9" type="ORF">TrLO_g276</name>
</gene>
<keyword evidence="7" id="KW-0812">Transmembrane</keyword>
<dbReference type="Pfam" id="PF00703">
    <property type="entry name" value="Glyco_hydro_2"/>
    <property type="match status" value="1"/>
</dbReference>
<dbReference type="Pfam" id="PF02836">
    <property type="entry name" value="Glyco_hydro_2_C"/>
    <property type="match status" value="1"/>
</dbReference>
<reference evidence="10" key="1">
    <citation type="journal article" date="2023" name="Commun. Biol.">
        <title>Genome analysis of Parmales, the sister group of diatoms, reveals the evolutionary specialization of diatoms from phago-mixotrophs to photoautotrophs.</title>
        <authorList>
            <person name="Ban H."/>
            <person name="Sato S."/>
            <person name="Yoshikawa S."/>
            <person name="Yamada K."/>
            <person name="Nakamura Y."/>
            <person name="Ichinomiya M."/>
            <person name="Sato N."/>
            <person name="Blanc-Mathieu R."/>
            <person name="Endo H."/>
            <person name="Kuwata A."/>
            <person name="Ogata H."/>
        </authorList>
    </citation>
    <scope>NUCLEOTIDE SEQUENCE [LARGE SCALE GENOMIC DNA]</scope>
    <source>
        <strain evidence="10">NIES 3700</strain>
    </source>
</reference>
<dbReference type="EC" id="3.2.1.23" evidence="3"/>
<evidence type="ECO:0000256" key="6">
    <source>
        <dbReference type="ARBA" id="ARBA00032230"/>
    </source>
</evidence>
<sequence>MPTNATYSQLLFFTLTSLLVSAYIFLLKQYETYLTETHFFYYESYLLNALLDQLAYDYQKASANYSINVNLLFVLHVTYAILAALILRSFARAFMPKEDWENPEVTQRRRLPMRSSSMRYSTEARDARNQATQVPLCTEFTKNVVLLDSETAWRFMYTEDPAEAKFLVWGKEHDPAKYCNVPVPSNWQLSTPHDIPIYTNVKYPFPATPPYLPRHNPTGCYQRKFTLPKTWKGGEYSILFHGAGSAYYAYVNGGLVGYSQDSCLPAEFDVTEQLKKGKNGEHTLEVVCIRWSDGSFLEDQDHWWLSGIARSVELIHKPETADMVDFSTQADMNGHFSTSVLLKNKGSGRKTKKIDVKLYADVQTSLDGSYKQGDEVFRGSASVDPKEKNVVISGFVQKPKLWTAETPDLYTCVVTTEDAKGNVLQAESTRVGFKTVEITSKGVFMVNSKAITVAGVNRHDHHPDTGKTMTIATFLEDITILKQNNFNAIRTCHYPNSTEFYKLCDYLGMYVCDEANIEVHGMQPMGKLASDPYWTEAFCERITRMAQRDRNHACITTWSLGNESGRGCCLTEARARLRAIDPSRPIMYESGGDLIQGTGRTELTDIICPMYPPVDLTNELGTRADEDRPVILCEFTHAMGNSNGNLHLYWDLFWDESKPRIQGGYVWDMIDQGLRKIDPKTKKEFWAYGGDFGDVINDKQFCINGLWFPDRKPHPAVAECKRLMQPVKFDLHSDAVIEGNSSTAPEVSLKVKNRYSFADLSHLALNYTVTCDASDAPLSTGSTSLSDFVTLTLKGCEPSTLVNLPLSVGRVWLNVSAVLKKGCEWAPKDHVIAAAQFEVELKIEGVVEGGGESRLQSPGILRKFTMGTMTGAKTGGLVTSGNPEADLTVSEDTAKKVFNFDIDARKSSVVIDKQTGSLTHLVTPSGKNVLHKTTTSRENVSLNVIRAATDNDRGGAQMLMEFVLPPAAVNVVGSILGTDLFSHEYHWARSGLAARTPPTSVCKSITVDDLALKNQTANYIETQCKTSVLKTDGGEVIECEIFYRIYRNGDVQVRCAVDPKTMRKELKSLPRLGLSLALDPSLFNITYLGQGGGDVLGENYPDRNTCADYGVYSTSPKEMHVDYIVPGENGARGGCEWAAFADQEGAGLLIRSDSLQAGEKSSFSFSASLYSIAELESAEHTYDLPNKGHGTDPIYVNIDHKIMGVAGDCSWLPCVYDDYLVNPKEKYSFAFWMCPLAKGQSPLAQSKRPVGI</sequence>
<dbReference type="GO" id="GO:0009341">
    <property type="term" value="C:beta-galactosidase complex"/>
    <property type="evidence" value="ECO:0007669"/>
    <property type="project" value="InterPro"/>
</dbReference>
<dbReference type="InterPro" id="IPR008979">
    <property type="entry name" value="Galactose-bd-like_sf"/>
</dbReference>
<keyword evidence="7" id="KW-0472">Membrane</keyword>
<dbReference type="OrthoDB" id="408320at2759"/>
<dbReference type="Pfam" id="PF02837">
    <property type="entry name" value="Glyco_hydro_2_N"/>
    <property type="match status" value="1"/>
</dbReference>
<comment type="caution">
    <text evidence="9">The sequence shown here is derived from an EMBL/GenBank/DDBJ whole genome shotgun (WGS) entry which is preliminary data.</text>
</comment>
<dbReference type="Gene3D" id="2.60.120.260">
    <property type="entry name" value="Galactose-binding domain-like"/>
    <property type="match status" value="1"/>
</dbReference>
<accession>A0A9W7AP46</accession>
<name>A0A9W7AP46_9STRA</name>
<feature type="transmembrane region" description="Helical" evidence="7">
    <location>
        <begin position="6"/>
        <end position="27"/>
    </location>
</feature>
<dbReference type="EMBL" id="BRXW01000663">
    <property type="protein sequence ID" value="GMH72922.1"/>
    <property type="molecule type" value="Genomic_DNA"/>
</dbReference>
<evidence type="ECO:0000256" key="7">
    <source>
        <dbReference type="SAM" id="Phobius"/>
    </source>
</evidence>